<evidence type="ECO:0000313" key="1">
    <source>
        <dbReference type="EMBL" id="CEJ90679.1"/>
    </source>
</evidence>
<dbReference type="HOGENOM" id="CLU_880501_0_0_1"/>
<gene>
    <name evidence="1" type="ORF">VHEMI06446</name>
</gene>
<protein>
    <submittedName>
        <fullName evidence="1">Uncharacterized protein</fullName>
    </submittedName>
</protein>
<dbReference type="Proteomes" id="UP000039046">
    <property type="component" value="Unassembled WGS sequence"/>
</dbReference>
<keyword evidence="2" id="KW-1185">Reference proteome</keyword>
<organism evidence="1 2">
    <name type="scientific">[Torrubiella] hemipterigena</name>
    <dbReference type="NCBI Taxonomy" id="1531966"/>
    <lineage>
        <taxon>Eukaryota</taxon>
        <taxon>Fungi</taxon>
        <taxon>Dikarya</taxon>
        <taxon>Ascomycota</taxon>
        <taxon>Pezizomycotina</taxon>
        <taxon>Sordariomycetes</taxon>
        <taxon>Hypocreomycetidae</taxon>
        <taxon>Hypocreales</taxon>
        <taxon>Clavicipitaceae</taxon>
        <taxon>Clavicipitaceae incertae sedis</taxon>
        <taxon>'Torrubiella' clade</taxon>
    </lineage>
</organism>
<dbReference type="EMBL" id="CDHN01000003">
    <property type="protein sequence ID" value="CEJ90679.1"/>
    <property type="molecule type" value="Genomic_DNA"/>
</dbReference>
<evidence type="ECO:0000313" key="2">
    <source>
        <dbReference type="Proteomes" id="UP000039046"/>
    </source>
</evidence>
<sequence length="316" mass="35907">MPFSTTVKKLIQNLHKLVKTLLPLSIPIQLHISFSMSTKTTLLVALLFSSLSYAVQALSVPHNQTSLSNSTGIEKLNRRNRCTDLWDFPIDWPIGYGATFFPNDNCQGDPVDVSFGPYVNFGCSKTCHSIGAARSVYIEADRYSQKPVLEDAYTIRFDRTDRKYENVHTDGPVVLGYSSSNCQAAYLVSVGKVLKGLQRACHVFKKHVYSVHLKLLKDCECEESRASADRLQLHDLDVDTLKDLKETPVPENPDIEEYQSMFHPDGPKMPVKRPGIIFPPEPNGWQTNKKDKYRFEVPSYWDKCHWTKGHDCDYAE</sequence>
<accession>A0A0A1T7C7</accession>
<dbReference type="AlphaFoldDB" id="A0A0A1T7C7"/>
<proteinExistence type="predicted"/>
<reference evidence="1 2" key="1">
    <citation type="journal article" date="2015" name="Genome Announc.">
        <title>Draft Genome Sequence and Gene Annotation of the Entomopathogenic Fungus Verticillium hemipterigenum.</title>
        <authorList>
            <person name="Horn F."/>
            <person name="Habel A."/>
            <person name="Scharf D.H."/>
            <person name="Dworschak J."/>
            <person name="Brakhage A.A."/>
            <person name="Guthke R."/>
            <person name="Hertweck C."/>
            <person name="Linde J."/>
        </authorList>
    </citation>
    <scope>NUCLEOTIDE SEQUENCE [LARGE SCALE GENOMIC DNA]</scope>
</reference>
<name>A0A0A1T7C7_9HYPO</name>